<dbReference type="Gene3D" id="2.40.50.100">
    <property type="match status" value="1"/>
</dbReference>
<evidence type="ECO:0000256" key="3">
    <source>
        <dbReference type="SAM" id="Coils"/>
    </source>
</evidence>
<evidence type="ECO:0000313" key="6">
    <source>
        <dbReference type="Proteomes" id="UP001057134"/>
    </source>
</evidence>
<keyword evidence="4" id="KW-0472">Membrane</keyword>
<protein>
    <submittedName>
        <fullName evidence="5">Efflux system component YknX</fullName>
    </submittedName>
</protein>
<dbReference type="RefSeq" id="WP_249865057.1">
    <property type="nucleotide sequence ID" value="NZ_CP027059.1"/>
</dbReference>
<evidence type="ECO:0000256" key="4">
    <source>
        <dbReference type="SAM" id="Phobius"/>
    </source>
</evidence>
<organism evidence="5 6">
    <name type="scientific">Paenibacillus konkukensis</name>
    <dbReference type="NCBI Taxonomy" id="2020716"/>
    <lineage>
        <taxon>Bacteria</taxon>
        <taxon>Bacillati</taxon>
        <taxon>Bacillota</taxon>
        <taxon>Bacilli</taxon>
        <taxon>Bacillales</taxon>
        <taxon>Paenibacillaceae</taxon>
        <taxon>Paenibacillus</taxon>
    </lineage>
</organism>
<gene>
    <name evidence="5" type="primary">yknX</name>
    <name evidence="5" type="ORF">SK3146_02144</name>
</gene>
<evidence type="ECO:0000256" key="1">
    <source>
        <dbReference type="ARBA" id="ARBA00004196"/>
    </source>
</evidence>
<evidence type="ECO:0000256" key="2">
    <source>
        <dbReference type="ARBA" id="ARBA00023054"/>
    </source>
</evidence>
<comment type="subcellular location">
    <subcellularLocation>
        <location evidence="1">Cell envelope</location>
    </subcellularLocation>
</comment>
<dbReference type="Proteomes" id="UP001057134">
    <property type="component" value="Chromosome"/>
</dbReference>
<keyword evidence="4" id="KW-1133">Transmembrane helix</keyword>
<dbReference type="InterPro" id="IPR050465">
    <property type="entry name" value="UPF0194_transport"/>
</dbReference>
<dbReference type="PANTHER" id="PTHR32347">
    <property type="entry name" value="EFFLUX SYSTEM COMPONENT YKNX-RELATED"/>
    <property type="match status" value="1"/>
</dbReference>
<dbReference type="PANTHER" id="PTHR32347:SF23">
    <property type="entry name" value="BLL5650 PROTEIN"/>
    <property type="match status" value="1"/>
</dbReference>
<evidence type="ECO:0000313" key="5">
    <source>
        <dbReference type="EMBL" id="UQZ82984.1"/>
    </source>
</evidence>
<keyword evidence="2 3" id="KW-0175">Coiled coil</keyword>
<dbReference type="Gene3D" id="2.40.420.20">
    <property type="match status" value="1"/>
</dbReference>
<dbReference type="Gene3D" id="1.10.287.470">
    <property type="entry name" value="Helix hairpin bin"/>
    <property type="match status" value="1"/>
</dbReference>
<feature type="transmembrane region" description="Helical" evidence="4">
    <location>
        <begin position="21"/>
        <end position="45"/>
    </location>
</feature>
<dbReference type="Gene3D" id="2.40.30.170">
    <property type="match status" value="1"/>
</dbReference>
<keyword evidence="4" id="KW-0812">Transmembrane</keyword>
<dbReference type="EMBL" id="CP027059">
    <property type="protein sequence ID" value="UQZ82984.1"/>
    <property type="molecule type" value="Genomic_DNA"/>
</dbReference>
<sequence length="384" mass="41179">MDGTIAASREDDVKKKAIRRAILVFVLVMIVLTFFSNTLLTLSLAEVTVQQPASGPLSHEVTGSGKVEAAETADIYVEVNWPVGDVAVKTGDTVEAGQELFTLKTGDADDSLKDNQARYEQKQLSLQKLQDSYMDAARSSDEKQMRGIARDIDSTKLDLQILERQIANLQRQLAEFGRMASPVAGTVIEVNAAKGAPVPSGKAAVRIADAAKGQRLKATIPDTKAPYVQLGDETELIFAALGNARVKAAVTDIRDLYEASSQTSASGSSAPSKREGKEITFSLNDSRLKGGETGEFGIIKKTDAFRSLLPSDAVREDDKGKYVLVMKEKKGPLGSEYVLQRASVQAGDADDWKTSIENGVTPLDKVVVSSSKPVAEGDRVMPGS</sequence>
<accession>A0ABY4RMS9</accession>
<feature type="coiled-coil region" evidence="3">
    <location>
        <begin position="112"/>
        <end position="179"/>
    </location>
</feature>
<reference evidence="5" key="2">
    <citation type="journal article" date="2021" name="J Anim Sci Technol">
        <title>Complete genome sequence of Paenibacillus konkukensis sp. nov. SK3146 as a potential probiotic strain.</title>
        <authorList>
            <person name="Jung H.I."/>
            <person name="Park S."/>
            <person name="Niu K.M."/>
            <person name="Lee S.W."/>
            <person name="Kothari D."/>
            <person name="Yi K.J."/>
            <person name="Kim S.K."/>
        </authorList>
    </citation>
    <scope>NUCLEOTIDE SEQUENCE</scope>
    <source>
        <strain evidence="5">SK3146</strain>
    </source>
</reference>
<name>A0ABY4RMS9_9BACL</name>
<proteinExistence type="predicted"/>
<dbReference type="SUPFAM" id="SSF111369">
    <property type="entry name" value="HlyD-like secretion proteins"/>
    <property type="match status" value="1"/>
</dbReference>
<reference evidence="5" key="1">
    <citation type="submission" date="2018-02" db="EMBL/GenBank/DDBJ databases">
        <authorList>
            <person name="Kim S.-K."/>
            <person name="Jung H.-I."/>
            <person name="Lee S.-W."/>
        </authorList>
    </citation>
    <scope>NUCLEOTIDE SEQUENCE</scope>
    <source>
        <strain evidence="5">SK3146</strain>
    </source>
</reference>
<keyword evidence="6" id="KW-1185">Reference proteome</keyword>